<reference evidence="1 2" key="1">
    <citation type="journal article" date="2016" name="Nat. Commun.">
        <title>Thousands of microbial genomes shed light on interconnected biogeochemical processes in an aquifer system.</title>
        <authorList>
            <person name="Anantharaman K."/>
            <person name="Brown C.T."/>
            <person name="Hug L.A."/>
            <person name="Sharon I."/>
            <person name="Castelle C.J."/>
            <person name="Probst A.J."/>
            <person name="Thomas B.C."/>
            <person name="Singh A."/>
            <person name="Wilkins M.J."/>
            <person name="Karaoz U."/>
            <person name="Brodie E.L."/>
            <person name="Williams K.H."/>
            <person name="Hubbard S.S."/>
            <person name="Banfield J.F."/>
        </authorList>
    </citation>
    <scope>NUCLEOTIDE SEQUENCE [LARGE SCALE GENOMIC DNA]</scope>
</reference>
<proteinExistence type="predicted"/>
<comment type="caution">
    <text evidence="1">The sequence shown here is derived from an EMBL/GenBank/DDBJ whole genome shotgun (WGS) entry which is preliminary data.</text>
</comment>
<name>A0A1F6H0A8_9PROT</name>
<accession>A0A1F6H0A8</accession>
<dbReference type="AlphaFoldDB" id="A0A1F6H0A8"/>
<organism evidence="1 2">
    <name type="scientific">Candidatus Lambdaproteobacteria bacterium RIFOXYD2_FULL_56_26</name>
    <dbReference type="NCBI Taxonomy" id="1817773"/>
    <lineage>
        <taxon>Bacteria</taxon>
        <taxon>Pseudomonadati</taxon>
        <taxon>Pseudomonadota</taxon>
        <taxon>Candidatus Lambdaproteobacteria</taxon>
    </lineage>
</organism>
<evidence type="ECO:0000313" key="1">
    <source>
        <dbReference type="EMBL" id="OGH03779.1"/>
    </source>
</evidence>
<protein>
    <submittedName>
        <fullName evidence="1">Uncharacterized protein</fullName>
    </submittedName>
</protein>
<dbReference type="EMBL" id="MFNF01000012">
    <property type="protein sequence ID" value="OGH03779.1"/>
    <property type="molecule type" value="Genomic_DNA"/>
</dbReference>
<evidence type="ECO:0000313" key="2">
    <source>
        <dbReference type="Proteomes" id="UP000177583"/>
    </source>
</evidence>
<gene>
    <name evidence="1" type="ORF">A2557_13595</name>
</gene>
<sequence length="270" mass="29961">MGSETVTAGLAFAPTGPDLPPSPSLPDALAQLAGQGQGAVHRYLCASGFACRSLNLKSTFLTWEALWVELKRLAGFELCFLLPRTTGLVWVLPSLAASRVSLEPLELVVLYLKESTPDPKHSPGTLLAALSDLLRLRTPLDLEHLKAEPVDWPQKGFGKAPAVLQNKSPKHLVEVTNELFHHGNLEALGKVLRDYEETYPLLKVRLSHQGQPVQDLYNLFQWGRVRMGDRISFWVEGPAFSDLSRLKAWMTKACSGNYSVMLKSGQRFFR</sequence>
<dbReference type="Proteomes" id="UP000177583">
    <property type="component" value="Unassembled WGS sequence"/>
</dbReference>